<accession>A0ABV6SI73</accession>
<keyword evidence="3" id="KW-1185">Reference proteome</keyword>
<feature type="domain" description="Lambda phage tail tube protein N-terminal" evidence="1">
    <location>
        <begin position="39"/>
        <end position="140"/>
    </location>
</feature>
<dbReference type="Gene3D" id="4.10.410.40">
    <property type="match status" value="1"/>
</dbReference>
<evidence type="ECO:0000259" key="1">
    <source>
        <dbReference type="Pfam" id="PF16461"/>
    </source>
</evidence>
<evidence type="ECO:0000313" key="2">
    <source>
        <dbReference type="EMBL" id="MFC0709224.1"/>
    </source>
</evidence>
<gene>
    <name evidence="2" type="ORF">ACFFGX_06345</name>
</gene>
<dbReference type="RefSeq" id="WP_376943928.1">
    <property type="nucleotide sequence ID" value="NZ_CP171449.1"/>
</dbReference>
<evidence type="ECO:0000313" key="3">
    <source>
        <dbReference type="Proteomes" id="UP001589891"/>
    </source>
</evidence>
<dbReference type="Pfam" id="PF16461">
    <property type="entry name" value="Phage_TTP_12"/>
    <property type="match status" value="1"/>
</dbReference>
<name>A0ABV6SI73_AZOPA</name>
<sequence length="158" mass="16407">MSGVNTSAGIRFYIGPAYSSPIQETSAGLTAALAALEALTYVEVGEVEDAGEIGDTVGTTTFTALSNRRARKYKTIFDAGEQQLVIGLDGADAGQAALKAAQKVKSDYAFKVDYGDGSVDYYVGQVTSVRKALGTAESIRKLNVGIAINSAIVEDNGA</sequence>
<dbReference type="Proteomes" id="UP001589891">
    <property type="component" value="Unassembled WGS sequence"/>
</dbReference>
<comment type="caution">
    <text evidence="2">The sequence shown here is derived from an EMBL/GenBank/DDBJ whole genome shotgun (WGS) entry which is preliminary data.</text>
</comment>
<protein>
    <submittedName>
        <fullName evidence="2">Phage tail tube protein</fullName>
    </submittedName>
</protein>
<reference evidence="2 3" key="1">
    <citation type="submission" date="2024-09" db="EMBL/GenBank/DDBJ databases">
        <authorList>
            <person name="Sun Q."/>
            <person name="Mori K."/>
        </authorList>
    </citation>
    <scope>NUCLEOTIDE SEQUENCE [LARGE SCALE GENOMIC DNA]</scope>
    <source>
        <strain evidence="2 3">NCAIM B.01794</strain>
    </source>
</reference>
<proteinExistence type="predicted"/>
<organism evidence="2 3">
    <name type="scientific">Azorhizophilus paspali</name>
    <name type="common">Azotobacter paspali</name>
    <dbReference type="NCBI Taxonomy" id="69963"/>
    <lineage>
        <taxon>Bacteria</taxon>
        <taxon>Pseudomonadati</taxon>
        <taxon>Pseudomonadota</taxon>
        <taxon>Gammaproteobacteria</taxon>
        <taxon>Pseudomonadales</taxon>
        <taxon>Pseudomonadaceae</taxon>
        <taxon>Azorhizophilus</taxon>
    </lineage>
</organism>
<dbReference type="EMBL" id="JBHLSS010000041">
    <property type="protein sequence ID" value="MFC0709224.1"/>
    <property type="molecule type" value="Genomic_DNA"/>
</dbReference>
<dbReference type="InterPro" id="IPR032494">
    <property type="entry name" value="Phage_TTP_N"/>
</dbReference>